<dbReference type="EMBL" id="AZIL01002977">
    <property type="protein sequence ID" value="EWM20570.1"/>
    <property type="molecule type" value="Genomic_DNA"/>
</dbReference>
<dbReference type="AlphaFoldDB" id="W7T0E5"/>
<accession>W7T0E5</accession>
<organism evidence="1 2">
    <name type="scientific">Nannochloropsis gaditana</name>
    <dbReference type="NCBI Taxonomy" id="72520"/>
    <lineage>
        <taxon>Eukaryota</taxon>
        <taxon>Sar</taxon>
        <taxon>Stramenopiles</taxon>
        <taxon>Ochrophyta</taxon>
        <taxon>Eustigmatophyceae</taxon>
        <taxon>Eustigmatales</taxon>
        <taxon>Monodopsidaceae</taxon>
        <taxon>Nannochloropsis</taxon>
    </lineage>
</organism>
<protein>
    <submittedName>
        <fullName evidence="1">Uncharacterized protein</fullName>
    </submittedName>
</protein>
<evidence type="ECO:0000313" key="2">
    <source>
        <dbReference type="Proteomes" id="UP000019335"/>
    </source>
</evidence>
<dbReference type="OrthoDB" id="10268915at2759"/>
<feature type="non-terminal residue" evidence="1">
    <location>
        <position position="1"/>
    </location>
</feature>
<name>W7T0E5_9STRA</name>
<gene>
    <name evidence="1" type="ORF">Naga_101450g1</name>
</gene>
<proteinExistence type="predicted"/>
<evidence type="ECO:0000313" key="1">
    <source>
        <dbReference type="EMBL" id="EWM20570.1"/>
    </source>
</evidence>
<comment type="caution">
    <text evidence="1">The sequence shown here is derived from an EMBL/GenBank/DDBJ whole genome shotgun (WGS) entry which is preliminary data.</text>
</comment>
<sequence length="396" mass="44116">FLLLAAATVGTAKFNNITGGLPNARRPKYPGTKKCDPTRCICTPEAFIEAFLNTPNLSGNLTTNPNLNSTVIPFPVCVGEELVGRVNGNGIPPLTPTLSPLDRQKHMTFVFDNIGLEKILALGQYRAKQILSLIGYGAIDTFSCNPDPAKQQLVVLQIKEPNVGGACRRKNPNDPYSKIPNKCNRKLRMSAIWDNALVWLERVFRKDLSRFEPAMNILKTTRFETLTGCRPDDVAKLYFPFDRTFANLTAAGCSDVFANAVVEFATTPCYKPSIAQMNEYASKYLYYSEGRKGRKTNYCEADILLQQLDPTSPDIAQQLRAYFFITQSFNGYYAGYGWTANDYALPQIPEWWINNQLYAKATWASVGLNCSMSSDPAEVQAFSVENAFVPYMAGFN</sequence>
<keyword evidence="2" id="KW-1185">Reference proteome</keyword>
<dbReference type="Proteomes" id="UP000019335">
    <property type="component" value="Unassembled WGS sequence"/>
</dbReference>
<reference evidence="1 2" key="1">
    <citation type="journal article" date="2014" name="Mol. Plant">
        <title>Chromosome Scale Genome Assembly and Transcriptome Profiling of Nannochloropsis gaditana in Nitrogen Depletion.</title>
        <authorList>
            <person name="Corteggiani Carpinelli E."/>
            <person name="Telatin A."/>
            <person name="Vitulo N."/>
            <person name="Forcato C."/>
            <person name="D'Angelo M."/>
            <person name="Schiavon R."/>
            <person name="Vezzi A."/>
            <person name="Giacometti G.M."/>
            <person name="Morosinotto T."/>
            <person name="Valle G."/>
        </authorList>
    </citation>
    <scope>NUCLEOTIDE SEQUENCE [LARGE SCALE GENOMIC DNA]</scope>
    <source>
        <strain evidence="1 2">B-31</strain>
    </source>
</reference>